<name>A0A6N2NK04_SALVM</name>
<reference evidence="1" key="1">
    <citation type="submission" date="2019-03" db="EMBL/GenBank/DDBJ databases">
        <authorList>
            <person name="Mank J."/>
            <person name="Almeida P."/>
        </authorList>
    </citation>
    <scope>NUCLEOTIDE SEQUENCE</scope>
    <source>
        <strain evidence="1">78183</strain>
    </source>
</reference>
<dbReference type="AlphaFoldDB" id="A0A6N2NK04"/>
<organism evidence="1">
    <name type="scientific">Salix viminalis</name>
    <name type="common">Common osier</name>
    <name type="synonym">Basket willow</name>
    <dbReference type="NCBI Taxonomy" id="40686"/>
    <lineage>
        <taxon>Eukaryota</taxon>
        <taxon>Viridiplantae</taxon>
        <taxon>Streptophyta</taxon>
        <taxon>Embryophyta</taxon>
        <taxon>Tracheophyta</taxon>
        <taxon>Spermatophyta</taxon>
        <taxon>Magnoliopsida</taxon>
        <taxon>eudicotyledons</taxon>
        <taxon>Gunneridae</taxon>
        <taxon>Pentapetalae</taxon>
        <taxon>rosids</taxon>
        <taxon>fabids</taxon>
        <taxon>Malpighiales</taxon>
        <taxon>Salicaceae</taxon>
        <taxon>Saliceae</taxon>
        <taxon>Salix</taxon>
    </lineage>
</organism>
<accession>A0A6N2NK04</accession>
<gene>
    <name evidence="1" type="ORF">SVIM_LOCUS505798</name>
</gene>
<dbReference type="EMBL" id="CAADRP010002307">
    <property type="protein sequence ID" value="VFU65769.1"/>
    <property type="molecule type" value="Genomic_DNA"/>
</dbReference>
<sequence length="138" mass="16203">MSASMKTNLGLQTKVLFQMNRHLGCAKDFMLLSSYQDLCRKHLYLRCVKLLKLLEAWSNPYKIMLADLHLWFLCFVKDLDGMISKVWLQSSKIVFHLECEQRLWSSLIFHMLRVLEQGHSIKQGCGHLKLLLKHLSLK</sequence>
<proteinExistence type="predicted"/>
<protein>
    <submittedName>
        <fullName evidence="1">Uncharacterized protein</fullName>
    </submittedName>
</protein>
<evidence type="ECO:0000313" key="1">
    <source>
        <dbReference type="EMBL" id="VFU65769.1"/>
    </source>
</evidence>